<proteinExistence type="predicted"/>
<evidence type="ECO:0000313" key="1">
    <source>
        <dbReference type="EMBL" id="CDW26827.1"/>
    </source>
</evidence>
<reference evidence="1" key="1">
    <citation type="submission" date="2014-05" db="EMBL/GenBank/DDBJ databases">
        <authorList>
            <person name="Chronopoulou M."/>
        </authorList>
    </citation>
    <scope>NUCLEOTIDE SEQUENCE</scope>
    <source>
        <tissue evidence="1">Whole organism</tissue>
    </source>
</reference>
<name>A0A0K2TMH8_LEPSM</name>
<accession>A0A0K2TMH8</accession>
<organism evidence="1">
    <name type="scientific">Lepeophtheirus salmonis</name>
    <name type="common">Salmon louse</name>
    <name type="synonym">Caligus salmonis</name>
    <dbReference type="NCBI Taxonomy" id="72036"/>
    <lineage>
        <taxon>Eukaryota</taxon>
        <taxon>Metazoa</taxon>
        <taxon>Ecdysozoa</taxon>
        <taxon>Arthropoda</taxon>
        <taxon>Crustacea</taxon>
        <taxon>Multicrustacea</taxon>
        <taxon>Hexanauplia</taxon>
        <taxon>Copepoda</taxon>
        <taxon>Siphonostomatoida</taxon>
        <taxon>Caligidae</taxon>
        <taxon>Lepeophtheirus</taxon>
    </lineage>
</organism>
<dbReference type="AlphaFoldDB" id="A0A0K2TMH8"/>
<sequence>MGHIGEGNQSGLAPKCGLTEVIHSSCMGEHFSEDFIINSYMTFRQRVKSPIDYEVGTIE</sequence>
<protein>
    <submittedName>
        <fullName evidence="1">Uncharacterized protein</fullName>
    </submittedName>
</protein>
<dbReference type="EMBL" id="HACA01009466">
    <property type="protein sequence ID" value="CDW26827.1"/>
    <property type="molecule type" value="Transcribed_RNA"/>
</dbReference>